<name>A0ABW4GD02_9ACTN</name>
<evidence type="ECO:0008006" key="3">
    <source>
        <dbReference type="Google" id="ProtNLM"/>
    </source>
</evidence>
<accession>A0ABW4GD02</accession>
<dbReference type="EMBL" id="JBHUCM010000018">
    <property type="protein sequence ID" value="MFD1540106.1"/>
    <property type="molecule type" value="Genomic_DNA"/>
</dbReference>
<keyword evidence="2" id="KW-1185">Reference proteome</keyword>
<reference evidence="2" key="1">
    <citation type="journal article" date="2019" name="Int. J. Syst. Evol. Microbiol.">
        <title>The Global Catalogue of Microorganisms (GCM) 10K type strain sequencing project: providing services to taxonomists for standard genome sequencing and annotation.</title>
        <authorList>
            <consortium name="The Broad Institute Genomics Platform"/>
            <consortium name="The Broad Institute Genome Sequencing Center for Infectious Disease"/>
            <person name="Wu L."/>
            <person name="Ma J."/>
        </authorList>
    </citation>
    <scope>NUCLEOTIDE SEQUENCE [LARGE SCALE GENOMIC DNA]</scope>
    <source>
        <strain evidence="2">CGMCC 1.15399</strain>
    </source>
</reference>
<organism evidence="1 2">
    <name type="scientific">Nonomuraea guangzhouensis</name>
    <dbReference type="NCBI Taxonomy" id="1291555"/>
    <lineage>
        <taxon>Bacteria</taxon>
        <taxon>Bacillati</taxon>
        <taxon>Actinomycetota</taxon>
        <taxon>Actinomycetes</taxon>
        <taxon>Streptosporangiales</taxon>
        <taxon>Streptosporangiaceae</taxon>
        <taxon>Nonomuraea</taxon>
    </lineage>
</organism>
<proteinExistence type="predicted"/>
<dbReference type="RefSeq" id="WP_219532886.1">
    <property type="nucleotide sequence ID" value="NZ_JAHKRM010000015.1"/>
</dbReference>
<protein>
    <recommendedName>
        <fullName evidence="3">DUF2241 domain-containing protein</fullName>
    </recommendedName>
</protein>
<evidence type="ECO:0000313" key="2">
    <source>
        <dbReference type="Proteomes" id="UP001597097"/>
    </source>
</evidence>
<evidence type="ECO:0000313" key="1">
    <source>
        <dbReference type="EMBL" id="MFD1540106.1"/>
    </source>
</evidence>
<comment type="caution">
    <text evidence="1">The sequence shown here is derived from an EMBL/GenBank/DDBJ whole genome shotgun (WGS) entry which is preliminary data.</text>
</comment>
<sequence>MPVSSAVRDRCRTLLGEQGDIRYVFPALSLGPQDTANFLIVVTDNAISVLATRMLRSDRPVAVHATFPRHTRLGPIMQASLPVIELGVMAFEFEEEYAAVVAAADAEIFAPETLPPDPLPDL</sequence>
<gene>
    <name evidence="1" type="ORF">ACFSJ0_23840</name>
</gene>
<dbReference type="Proteomes" id="UP001597097">
    <property type="component" value="Unassembled WGS sequence"/>
</dbReference>